<evidence type="ECO:0000313" key="2">
    <source>
        <dbReference type="Proteomes" id="UP001060215"/>
    </source>
</evidence>
<protein>
    <submittedName>
        <fullName evidence="1">UPF0481 protein</fullName>
    </submittedName>
</protein>
<comment type="caution">
    <text evidence="1">The sequence shown here is derived from an EMBL/GenBank/DDBJ whole genome shotgun (WGS) entry which is preliminary data.</text>
</comment>
<gene>
    <name evidence="1" type="ORF">LOK49_LG12G02654</name>
</gene>
<keyword evidence="2" id="KW-1185">Reference proteome</keyword>
<dbReference type="EMBL" id="CM045770">
    <property type="protein sequence ID" value="KAI7991624.1"/>
    <property type="molecule type" value="Genomic_DNA"/>
</dbReference>
<sequence length="493" mass="58068">MVIDNGEEPSKSESETIIKIEELFTPRIPKVPPVMRNHENNKGMFDPKVVSIGPYHHGKEDLQLVENVKPMVATLFLQDSGKNMDEVYSMILEKAVDAARSYYVKRSTDKYSREQFATMMLLDGCFILATIKDYFLRLDSQKSIYDDVRDHLGLLLWSSIISDIFYLVENQLPFQVLQLLMSLKFKEYDHDEGMKSINALLNFWISADYRHLKNKEKVNVNETDRESFHLLQLVRTKYLSLNKSLHVLESQMGTKKEKDKFQCKQCLKDYIRYLFCFLKKVKFKCMRLKILRCFKKQKYSEHKYNVIEYVHSFRSVTELKAKGIHFTPKSSLSREAIQFKSCCFYGRLELHPFIVNQRTKLFYSNMVAYESTRYEDPLISSYIDFMKSLIDNQDDVKELRSKHVLFNNLGSDQDVANVFKEITTYGSRIKTYQDVMQRIQDHYNSTAKTWMAEFINKFFSRPWTAIAFVAATCLFVLAFLQTYYTISPRSSHK</sequence>
<proteinExistence type="predicted"/>
<reference evidence="1 2" key="1">
    <citation type="journal article" date="2022" name="Plant J.">
        <title>Chromosome-level genome of Camellia lanceoleosa provides a valuable resource for understanding genome evolution and self-incompatibility.</title>
        <authorList>
            <person name="Gong W."/>
            <person name="Xiao S."/>
            <person name="Wang L."/>
            <person name="Liao Z."/>
            <person name="Chang Y."/>
            <person name="Mo W."/>
            <person name="Hu G."/>
            <person name="Li W."/>
            <person name="Zhao G."/>
            <person name="Zhu H."/>
            <person name="Hu X."/>
            <person name="Ji K."/>
            <person name="Xiang X."/>
            <person name="Song Q."/>
            <person name="Yuan D."/>
            <person name="Jin S."/>
            <person name="Zhang L."/>
        </authorList>
    </citation>
    <scope>NUCLEOTIDE SEQUENCE [LARGE SCALE GENOMIC DNA]</scope>
    <source>
        <strain evidence="1">SQ_2022a</strain>
    </source>
</reference>
<organism evidence="1 2">
    <name type="scientific">Camellia lanceoleosa</name>
    <dbReference type="NCBI Taxonomy" id="1840588"/>
    <lineage>
        <taxon>Eukaryota</taxon>
        <taxon>Viridiplantae</taxon>
        <taxon>Streptophyta</taxon>
        <taxon>Embryophyta</taxon>
        <taxon>Tracheophyta</taxon>
        <taxon>Spermatophyta</taxon>
        <taxon>Magnoliopsida</taxon>
        <taxon>eudicotyledons</taxon>
        <taxon>Gunneridae</taxon>
        <taxon>Pentapetalae</taxon>
        <taxon>asterids</taxon>
        <taxon>Ericales</taxon>
        <taxon>Theaceae</taxon>
        <taxon>Camellia</taxon>
    </lineage>
</organism>
<dbReference type="Proteomes" id="UP001060215">
    <property type="component" value="Chromosome 13"/>
</dbReference>
<evidence type="ECO:0000313" key="1">
    <source>
        <dbReference type="EMBL" id="KAI7991624.1"/>
    </source>
</evidence>
<name>A0ACC0FTB5_9ERIC</name>
<accession>A0ACC0FTB5</accession>